<name>A0A067RN30_ZOONE</name>
<feature type="compositionally biased region" description="Low complexity" evidence="1">
    <location>
        <begin position="608"/>
        <end position="625"/>
    </location>
</feature>
<feature type="compositionally biased region" description="Basic and acidic residues" evidence="1">
    <location>
        <begin position="592"/>
        <end position="602"/>
    </location>
</feature>
<feature type="region of interest" description="Disordered" evidence="1">
    <location>
        <begin position="750"/>
        <end position="774"/>
    </location>
</feature>
<feature type="compositionally biased region" description="Polar residues" evidence="1">
    <location>
        <begin position="764"/>
        <end position="774"/>
    </location>
</feature>
<feature type="compositionally biased region" description="Polar residues" evidence="1">
    <location>
        <begin position="306"/>
        <end position="317"/>
    </location>
</feature>
<feature type="compositionally biased region" description="Basic and acidic residues" evidence="1">
    <location>
        <begin position="330"/>
        <end position="342"/>
    </location>
</feature>
<feature type="region of interest" description="Disordered" evidence="1">
    <location>
        <begin position="210"/>
        <end position="229"/>
    </location>
</feature>
<dbReference type="STRING" id="136037.A0A067RN30"/>
<proteinExistence type="predicted"/>
<accession>A0A067RN30</accession>
<protein>
    <submittedName>
        <fullName evidence="2">Uncharacterized protein</fullName>
    </submittedName>
</protein>
<dbReference type="AlphaFoldDB" id="A0A067RN30"/>
<dbReference type="InParanoid" id="A0A067RN30"/>
<feature type="region of interest" description="Disordered" evidence="1">
    <location>
        <begin position="496"/>
        <end position="719"/>
    </location>
</feature>
<feature type="compositionally biased region" description="Basic and acidic residues" evidence="1">
    <location>
        <begin position="562"/>
        <end position="575"/>
    </location>
</feature>
<dbReference type="OMA" id="CKRTINT"/>
<evidence type="ECO:0000313" key="2">
    <source>
        <dbReference type="EMBL" id="KDR22020.1"/>
    </source>
</evidence>
<dbReference type="EMBL" id="KK852527">
    <property type="protein sequence ID" value="KDR22020.1"/>
    <property type="molecule type" value="Genomic_DNA"/>
</dbReference>
<feature type="compositionally biased region" description="Low complexity" evidence="1">
    <location>
        <begin position="496"/>
        <end position="527"/>
    </location>
</feature>
<sequence length="827" mass="92719">MRHPVYSKFQAHMQIAERNKRLQNAASSNKVETYAVAPPSILGSFSVFGHATVKTRDRKKSVPEHLVPPPMQQAESEQHFRYEHPTYYFQEQTKTKPFLPSQQIEEFPAAYSSIGHVENFEPFYKTFSHTTTTFGDSDVKFLPQSVGMQVSGSASFQKPGQVQDVPLHPSRLNGATGPHLSDHSYILSGSTPFTSFEDQVYVTTWPSAPPQQREQYVPKPSLRPAEKSRVTRPYFQEINKNRAESEEGSFTPTSQTYIRKPVFLEETTIPSHHINEVRRRKPVLPTPLTEEENIDQPKEPYPFPDFQSNVRSQQSQGIRLPATSVPEEGEILKEQDVQDQRTRRPVNRIPATSLDIMRVRRPSYSQKQPAGERTRRPVSRNKPSQEEQKHRKRRPILEELTTQPSIADAEDTPTAPLLLDSSEFQLRKKMPASDRGRGKERTRARPPKPLTTEKPVTESPWSSDGYVYDPELQSTSHELYEPNTFNEVTDEDFISTKSGSQTTVTSTTTTTPTTTTTSTTKPPSTTTARSRLRFPTNTTRPRFSLRGHKERLERLSAMTKNLESETKPEESETSRGRNRSRGSSTQEDEEPDRGRVRQRESQQGRLRSSTTTSTETSVTTVPSTSAERVNHFKPISSRYRPGASKHYSGYRTRTTESAGDAHTSASSTTPRTVAKSAFSVTRKPFPLRTRPPRVTTSSSTTTSTEQVQPAEDSAVSDSKPVSIVTEVSKDIANDEATEDKILPVMSEKVDTTTTADEAEPLATNPPSSEQDTISPSQIVADLTSAANSGGYFSKHSNSNLRITMATEDPILPIEAFFPVRSSRDVLS</sequence>
<dbReference type="Proteomes" id="UP000027135">
    <property type="component" value="Unassembled WGS sequence"/>
</dbReference>
<feature type="region of interest" description="Disordered" evidence="1">
    <location>
        <begin position="152"/>
        <end position="178"/>
    </location>
</feature>
<organism evidence="2 3">
    <name type="scientific">Zootermopsis nevadensis</name>
    <name type="common">Dampwood termite</name>
    <dbReference type="NCBI Taxonomy" id="136037"/>
    <lineage>
        <taxon>Eukaryota</taxon>
        <taxon>Metazoa</taxon>
        <taxon>Ecdysozoa</taxon>
        <taxon>Arthropoda</taxon>
        <taxon>Hexapoda</taxon>
        <taxon>Insecta</taxon>
        <taxon>Pterygota</taxon>
        <taxon>Neoptera</taxon>
        <taxon>Polyneoptera</taxon>
        <taxon>Dictyoptera</taxon>
        <taxon>Blattodea</taxon>
        <taxon>Blattoidea</taxon>
        <taxon>Termitoidae</taxon>
        <taxon>Termopsidae</taxon>
        <taxon>Zootermopsis</taxon>
    </lineage>
</organism>
<reference evidence="2 3" key="1">
    <citation type="journal article" date="2014" name="Nat. Commun.">
        <title>Molecular traces of alternative social organization in a termite genome.</title>
        <authorList>
            <person name="Terrapon N."/>
            <person name="Li C."/>
            <person name="Robertson H.M."/>
            <person name="Ji L."/>
            <person name="Meng X."/>
            <person name="Booth W."/>
            <person name="Chen Z."/>
            <person name="Childers C.P."/>
            <person name="Glastad K.M."/>
            <person name="Gokhale K."/>
            <person name="Gowin J."/>
            <person name="Gronenberg W."/>
            <person name="Hermansen R.A."/>
            <person name="Hu H."/>
            <person name="Hunt B.G."/>
            <person name="Huylmans A.K."/>
            <person name="Khalil S.M."/>
            <person name="Mitchell R.D."/>
            <person name="Munoz-Torres M.C."/>
            <person name="Mustard J.A."/>
            <person name="Pan H."/>
            <person name="Reese J.T."/>
            <person name="Scharf M.E."/>
            <person name="Sun F."/>
            <person name="Vogel H."/>
            <person name="Xiao J."/>
            <person name="Yang W."/>
            <person name="Yang Z."/>
            <person name="Yang Z."/>
            <person name="Zhou J."/>
            <person name="Zhu J."/>
            <person name="Brent C.S."/>
            <person name="Elsik C.G."/>
            <person name="Goodisman M.A."/>
            <person name="Liberles D.A."/>
            <person name="Roe R.M."/>
            <person name="Vargo E.L."/>
            <person name="Vilcinskas A."/>
            <person name="Wang J."/>
            <person name="Bornberg-Bauer E."/>
            <person name="Korb J."/>
            <person name="Zhang G."/>
            <person name="Liebig J."/>
        </authorList>
    </citation>
    <scope>NUCLEOTIDE SEQUENCE [LARGE SCALE GENOMIC DNA]</scope>
    <source>
        <tissue evidence="2">Whole organism</tissue>
    </source>
</reference>
<evidence type="ECO:0000256" key="1">
    <source>
        <dbReference type="SAM" id="MobiDB-lite"/>
    </source>
</evidence>
<feature type="compositionally biased region" description="Basic and acidic residues" evidence="1">
    <location>
        <begin position="431"/>
        <end position="443"/>
    </location>
</feature>
<evidence type="ECO:0000313" key="3">
    <source>
        <dbReference type="Proteomes" id="UP000027135"/>
    </source>
</evidence>
<gene>
    <name evidence="2" type="ORF">L798_03043</name>
</gene>
<keyword evidence="3" id="KW-1185">Reference proteome</keyword>
<feature type="region of interest" description="Disordered" evidence="1">
    <location>
        <begin position="280"/>
        <end position="467"/>
    </location>
</feature>
<feature type="compositionally biased region" description="Low complexity" evidence="1">
    <location>
        <begin position="695"/>
        <end position="704"/>
    </location>
</feature>
<feature type="compositionally biased region" description="Polar residues" evidence="1">
    <location>
        <begin position="651"/>
        <end position="671"/>
    </location>
</feature>